<evidence type="ECO:0000256" key="2">
    <source>
        <dbReference type="SAM" id="MobiDB-lite"/>
    </source>
</evidence>
<evidence type="ECO:0000313" key="4">
    <source>
        <dbReference type="EMBL" id="DAE06005.1"/>
    </source>
</evidence>
<proteinExistence type="predicted"/>
<sequence>MNEIRKNRDDIYLSYDYLINSGISRKTIEFWSIRNRSIVIHENNRAFVLYDSIPSPTRSKLPSRETLLELYKASQIDELTQQYFREMEYAQSRNFVKYVEMYREFGVKHDRVTDYAKKHAVWEVILEHYSEDCLHDRREIHRAYNMLYPDQYVCGSMGRAIRIARAEGIPAILVRRPGSGRPRGYDEVTDLWVMQALSSGKKYSSTKIHKLVSELCQESGRKPLSLSSIKRRIEALRPIVNDGRIGKDPHFYKKLPYQGIKKAVHSNDQWQIDGWRLPFYMKGFATLTLFWVLDACSGKVVGYHIDSTENTETILKGIENAVTDTGCLPFEIVSDNHSMNKTREAAYFKETIGKLGCQWNVSQNPRRKAVVERSFKVFGEQFCKDEYGYLGEGILSKNPDGKPSQELIDRYTREGGWLTAEQIKLVAIKLVEAYNNRKDKEGKTPVIRYEENKQPDSIRVDKLDCLRMFVRESEYTIRRGQINIERAGAVYEFQLNKDQYLSLNDKRVRVRYSDFEEIYLFDIETDEALGSVPRKQYTHGAVANQTEEDRMKFFKHKGRLKGIQTGMKKRQADIFRRAESIDPDAAYRMNAKLTPKNVVEIFRQDGELRKLAERQGIDINTVPDMPVFCESNTIDPDKERQRRDKRREQPVMATQEEIDNFNLNDYLLDD</sequence>
<dbReference type="EMBL" id="BK015424">
    <property type="protein sequence ID" value="DAE06005.1"/>
    <property type="molecule type" value="Genomic_DNA"/>
</dbReference>
<feature type="compositionally biased region" description="Basic and acidic residues" evidence="2">
    <location>
        <begin position="635"/>
        <end position="649"/>
    </location>
</feature>
<name>A0A8S5PHB4_9CAUD</name>
<dbReference type="GO" id="GO:0015074">
    <property type="term" value="P:DNA integration"/>
    <property type="evidence" value="ECO:0007669"/>
    <property type="project" value="UniProtKB-KW"/>
</dbReference>
<evidence type="ECO:0000256" key="1">
    <source>
        <dbReference type="ARBA" id="ARBA00022908"/>
    </source>
</evidence>
<protein>
    <submittedName>
        <fullName evidence="4">Integrase</fullName>
    </submittedName>
</protein>
<reference evidence="4" key="1">
    <citation type="journal article" date="2021" name="Proc. Natl. Acad. Sci. U.S.A.">
        <title>A Catalog of Tens of Thousands of Viruses from Human Metagenomes Reveals Hidden Associations with Chronic Diseases.</title>
        <authorList>
            <person name="Tisza M.J."/>
            <person name="Buck C.B."/>
        </authorList>
    </citation>
    <scope>NUCLEOTIDE SEQUENCE</scope>
    <source>
        <strain evidence="4">CtEgn5</strain>
    </source>
</reference>
<dbReference type="InterPro" id="IPR036397">
    <property type="entry name" value="RNaseH_sf"/>
</dbReference>
<feature type="region of interest" description="Disordered" evidence="2">
    <location>
        <begin position="628"/>
        <end position="649"/>
    </location>
</feature>
<keyword evidence="1" id="KW-0229">DNA integration</keyword>
<organism evidence="4">
    <name type="scientific">Siphoviridae sp. ctEgn5</name>
    <dbReference type="NCBI Taxonomy" id="2825398"/>
    <lineage>
        <taxon>Viruses</taxon>
        <taxon>Duplodnaviria</taxon>
        <taxon>Heunggongvirae</taxon>
        <taxon>Uroviricota</taxon>
        <taxon>Caudoviricetes</taxon>
    </lineage>
</organism>
<dbReference type="Gene3D" id="3.30.420.10">
    <property type="entry name" value="Ribonuclease H-like superfamily/Ribonuclease H"/>
    <property type="match status" value="1"/>
</dbReference>
<dbReference type="SUPFAM" id="SSF53098">
    <property type="entry name" value="Ribonuclease H-like"/>
    <property type="match status" value="1"/>
</dbReference>
<dbReference type="InterPro" id="IPR001584">
    <property type="entry name" value="Integrase_cat-core"/>
</dbReference>
<accession>A0A8S5PHB4</accession>
<evidence type="ECO:0000259" key="3">
    <source>
        <dbReference type="PROSITE" id="PS50994"/>
    </source>
</evidence>
<dbReference type="GO" id="GO:0003676">
    <property type="term" value="F:nucleic acid binding"/>
    <property type="evidence" value="ECO:0007669"/>
    <property type="project" value="InterPro"/>
</dbReference>
<feature type="domain" description="Integrase catalytic" evidence="3">
    <location>
        <begin position="252"/>
        <end position="453"/>
    </location>
</feature>
<dbReference type="PROSITE" id="PS50994">
    <property type="entry name" value="INTEGRASE"/>
    <property type="match status" value="1"/>
</dbReference>
<dbReference type="InterPro" id="IPR012337">
    <property type="entry name" value="RNaseH-like_sf"/>
</dbReference>